<evidence type="ECO:0000313" key="2">
    <source>
        <dbReference type="Proteomes" id="UP000177199"/>
    </source>
</evidence>
<accession>A0A1F7HJF8</accession>
<comment type="caution">
    <text evidence="1">The sequence shown here is derived from an EMBL/GenBank/DDBJ whole genome shotgun (WGS) entry which is preliminary data.</text>
</comment>
<evidence type="ECO:0000313" key="1">
    <source>
        <dbReference type="EMBL" id="OGK31106.1"/>
    </source>
</evidence>
<name>A0A1F7HJF8_9BACT</name>
<sequence length="117" mass="13065">MSPERKGIKPELTQEEHKIALLSAFLDDPTLVLGDVHIPAENPNDPKYCSIVLFRTKKQGENEVIEQFSASSEDFGILFDKDFKGLGLLSEGSSIQNRYANYLRATSHIIGAINERT</sequence>
<protein>
    <submittedName>
        <fullName evidence="1">Uncharacterized protein</fullName>
    </submittedName>
</protein>
<proteinExistence type="predicted"/>
<organism evidence="1 2">
    <name type="scientific">Candidatus Roizmanbacteria bacterium RIFCSPHIGHO2_12_FULL_33_9</name>
    <dbReference type="NCBI Taxonomy" id="1802045"/>
    <lineage>
        <taxon>Bacteria</taxon>
        <taxon>Candidatus Roizmaniibacteriota</taxon>
    </lineage>
</organism>
<reference evidence="1 2" key="1">
    <citation type="journal article" date="2016" name="Nat. Commun.">
        <title>Thousands of microbial genomes shed light on interconnected biogeochemical processes in an aquifer system.</title>
        <authorList>
            <person name="Anantharaman K."/>
            <person name="Brown C.T."/>
            <person name="Hug L.A."/>
            <person name="Sharon I."/>
            <person name="Castelle C.J."/>
            <person name="Probst A.J."/>
            <person name="Thomas B.C."/>
            <person name="Singh A."/>
            <person name="Wilkins M.J."/>
            <person name="Karaoz U."/>
            <person name="Brodie E.L."/>
            <person name="Williams K.H."/>
            <person name="Hubbard S.S."/>
            <person name="Banfield J.F."/>
        </authorList>
    </citation>
    <scope>NUCLEOTIDE SEQUENCE [LARGE SCALE GENOMIC DNA]</scope>
</reference>
<dbReference type="EMBL" id="MFZV01000023">
    <property type="protein sequence ID" value="OGK31106.1"/>
    <property type="molecule type" value="Genomic_DNA"/>
</dbReference>
<dbReference type="AlphaFoldDB" id="A0A1F7HJF8"/>
<gene>
    <name evidence="1" type="ORF">A3F29_01630</name>
</gene>
<dbReference type="Proteomes" id="UP000177199">
    <property type="component" value="Unassembled WGS sequence"/>
</dbReference>